<proteinExistence type="predicted"/>
<accession>A0A0A9DHP9</accession>
<dbReference type="EMBL" id="GBRH01210534">
    <property type="protein sequence ID" value="JAD87361.1"/>
    <property type="molecule type" value="Transcribed_RNA"/>
</dbReference>
<name>A0A0A9DHP9_ARUDO</name>
<protein>
    <submittedName>
        <fullName evidence="1">Uncharacterized protein</fullName>
    </submittedName>
</protein>
<evidence type="ECO:0000313" key="1">
    <source>
        <dbReference type="EMBL" id="JAD87361.1"/>
    </source>
</evidence>
<organism evidence="1">
    <name type="scientific">Arundo donax</name>
    <name type="common">Giant reed</name>
    <name type="synonym">Donax arundinaceus</name>
    <dbReference type="NCBI Taxonomy" id="35708"/>
    <lineage>
        <taxon>Eukaryota</taxon>
        <taxon>Viridiplantae</taxon>
        <taxon>Streptophyta</taxon>
        <taxon>Embryophyta</taxon>
        <taxon>Tracheophyta</taxon>
        <taxon>Spermatophyta</taxon>
        <taxon>Magnoliopsida</taxon>
        <taxon>Liliopsida</taxon>
        <taxon>Poales</taxon>
        <taxon>Poaceae</taxon>
        <taxon>PACMAD clade</taxon>
        <taxon>Arundinoideae</taxon>
        <taxon>Arundineae</taxon>
        <taxon>Arundo</taxon>
    </lineage>
</organism>
<reference evidence="1" key="1">
    <citation type="submission" date="2014-09" db="EMBL/GenBank/DDBJ databases">
        <authorList>
            <person name="Magalhaes I.L.F."/>
            <person name="Oliveira U."/>
            <person name="Santos F.R."/>
            <person name="Vidigal T.H.D.A."/>
            <person name="Brescovit A.D."/>
            <person name="Santos A.J."/>
        </authorList>
    </citation>
    <scope>NUCLEOTIDE SEQUENCE</scope>
    <source>
        <tissue evidence="1">Shoot tissue taken approximately 20 cm above the soil surface</tissue>
    </source>
</reference>
<dbReference type="AlphaFoldDB" id="A0A0A9DHP9"/>
<sequence>MLWFPCCQVPLGDVGAISCEFRCTSSAESLIYSSSHVRGYGHA</sequence>
<reference evidence="1" key="2">
    <citation type="journal article" date="2015" name="Data Brief">
        <title>Shoot transcriptome of the giant reed, Arundo donax.</title>
        <authorList>
            <person name="Barrero R.A."/>
            <person name="Guerrero F.D."/>
            <person name="Moolhuijzen P."/>
            <person name="Goolsby J.A."/>
            <person name="Tidwell J."/>
            <person name="Bellgard S.E."/>
            <person name="Bellgard M.I."/>
        </authorList>
    </citation>
    <scope>NUCLEOTIDE SEQUENCE</scope>
    <source>
        <tissue evidence="1">Shoot tissue taken approximately 20 cm above the soil surface</tissue>
    </source>
</reference>